<evidence type="ECO:0000313" key="2">
    <source>
        <dbReference type="EMBL" id="SOQ42199.1"/>
    </source>
</evidence>
<accession>A0A2H1VMZ4</accession>
<feature type="region of interest" description="Disordered" evidence="1">
    <location>
        <begin position="1"/>
        <end position="23"/>
    </location>
</feature>
<protein>
    <submittedName>
        <fullName evidence="2">SFRICE_000238</fullName>
    </submittedName>
</protein>
<evidence type="ECO:0000256" key="1">
    <source>
        <dbReference type="SAM" id="MobiDB-lite"/>
    </source>
</evidence>
<sequence>MVFINDRAAKATNRPRKQSSILENDRSSSFTIKHYSKTTDYLRSRSISKGCPITCSVLVNYRSTPKMIEHPRARSSVSTALNRIFAINHRTQAESKTSATCSAALAIGAEDTLLSRLLSAATGAAIVEVVIDCTVDVMASSIEQFQDKVCMKAES</sequence>
<organism evidence="2">
    <name type="scientific">Spodoptera frugiperda</name>
    <name type="common">Fall armyworm</name>
    <dbReference type="NCBI Taxonomy" id="7108"/>
    <lineage>
        <taxon>Eukaryota</taxon>
        <taxon>Metazoa</taxon>
        <taxon>Ecdysozoa</taxon>
        <taxon>Arthropoda</taxon>
        <taxon>Hexapoda</taxon>
        <taxon>Insecta</taxon>
        <taxon>Pterygota</taxon>
        <taxon>Neoptera</taxon>
        <taxon>Endopterygota</taxon>
        <taxon>Lepidoptera</taxon>
        <taxon>Glossata</taxon>
        <taxon>Ditrysia</taxon>
        <taxon>Noctuoidea</taxon>
        <taxon>Noctuidae</taxon>
        <taxon>Amphipyrinae</taxon>
        <taxon>Spodoptera</taxon>
    </lineage>
</organism>
<dbReference type="AlphaFoldDB" id="A0A2H1VMZ4"/>
<proteinExistence type="predicted"/>
<name>A0A2H1VMZ4_SPOFR</name>
<gene>
    <name evidence="2" type="ORF">SFRICE_000238</name>
</gene>
<dbReference type="EMBL" id="ODYU01003434">
    <property type="protein sequence ID" value="SOQ42199.1"/>
    <property type="molecule type" value="Genomic_DNA"/>
</dbReference>
<reference evidence="2" key="1">
    <citation type="submission" date="2016-07" db="EMBL/GenBank/DDBJ databases">
        <authorList>
            <person name="Bretaudeau A."/>
        </authorList>
    </citation>
    <scope>NUCLEOTIDE SEQUENCE</scope>
    <source>
        <strain evidence="2">Rice</strain>
        <tissue evidence="2">Whole body</tissue>
    </source>
</reference>